<keyword evidence="2" id="KW-1185">Reference proteome</keyword>
<comment type="caution">
    <text evidence="1">The sequence shown here is derived from an EMBL/GenBank/DDBJ whole genome shotgun (WGS) entry which is preliminary data.</text>
</comment>
<evidence type="ECO:0000313" key="1">
    <source>
        <dbReference type="EMBL" id="CAH1953871.1"/>
    </source>
</evidence>
<reference evidence="1" key="1">
    <citation type="submission" date="2022-03" db="EMBL/GenBank/DDBJ databases">
        <authorList>
            <person name="Sayadi A."/>
        </authorList>
    </citation>
    <scope>NUCLEOTIDE SEQUENCE</scope>
</reference>
<protein>
    <submittedName>
        <fullName evidence="1">Uncharacterized protein</fullName>
    </submittedName>
</protein>
<proteinExistence type="predicted"/>
<dbReference type="Proteomes" id="UP001152888">
    <property type="component" value="Unassembled WGS sequence"/>
</dbReference>
<organism evidence="1 2">
    <name type="scientific">Acanthoscelides obtectus</name>
    <name type="common">Bean weevil</name>
    <name type="synonym">Bruchus obtectus</name>
    <dbReference type="NCBI Taxonomy" id="200917"/>
    <lineage>
        <taxon>Eukaryota</taxon>
        <taxon>Metazoa</taxon>
        <taxon>Ecdysozoa</taxon>
        <taxon>Arthropoda</taxon>
        <taxon>Hexapoda</taxon>
        <taxon>Insecta</taxon>
        <taxon>Pterygota</taxon>
        <taxon>Neoptera</taxon>
        <taxon>Endopterygota</taxon>
        <taxon>Coleoptera</taxon>
        <taxon>Polyphaga</taxon>
        <taxon>Cucujiformia</taxon>
        <taxon>Chrysomeloidea</taxon>
        <taxon>Chrysomelidae</taxon>
        <taxon>Bruchinae</taxon>
        <taxon>Bruchini</taxon>
        <taxon>Acanthoscelides</taxon>
    </lineage>
</organism>
<gene>
    <name evidence="1" type="ORF">ACAOBT_LOCUS264</name>
</gene>
<evidence type="ECO:0000313" key="2">
    <source>
        <dbReference type="Proteomes" id="UP001152888"/>
    </source>
</evidence>
<sequence>MKPKAQGNKRRQRSNCSHDHRVATLEVCDNIISIQRSFGSRIPVFPRRLWRILW</sequence>
<name>A0A9P0JI78_ACAOB</name>
<accession>A0A9P0JI78</accession>
<dbReference type="EMBL" id="CAKOFQ010006652">
    <property type="protein sequence ID" value="CAH1953871.1"/>
    <property type="molecule type" value="Genomic_DNA"/>
</dbReference>
<dbReference type="AlphaFoldDB" id="A0A9P0JI78"/>